<keyword evidence="3" id="KW-1185">Reference proteome</keyword>
<evidence type="ECO:0000256" key="1">
    <source>
        <dbReference type="SAM" id="Phobius"/>
    </source>
</evidence>
<feature type="transmembrane region" description="Helical" evidence="1">
    <location>
        <begin position="158"/>
        <end position="180"/>
    </location>
</feature>
<reference evidence="2" key="1">
    <citation type="journal article" date="2022" name="Int. J. Mol. Sci.">
        <title>Draft Genome of Tanacetum Coccineum: Genomic Comparison of Closely Related Tanacetum-Family Plants.</title>
        <authorList>
            <person name="Yamashiro T."/>
            <person name="Shiraishi A."/>
            <person name="Nakayama K."/>
            <person name="Satake H."/>
        </authorList>
    </citation>
    <scope>NUCLEOTIDE SEQUENCE</scope>
</reference>
<dbReference type="Proteomes" id="UP001151760">
    <property type="component" value="Unassembled WGS sequence"/>
</dbReference>
<comment type="caution">
    <text evidence="2">The sequence shown here is derived from an EMBL/GenBank/DDBJ whole genome shotgun (WGS) entry which is preliminary data.</text>
</comment>
<keyword evidence="1" id="KW-0472">Membrane</keyword>
<evidence type="ECO:0000313" key="3">
    <source>
        <dbReference type="Proteomes" id="UP001151760"/>
    </source>
</evidence>
<dbReference type="EMBL" id="BQNB010011108">
    <property type="protein sequence ID" value="GJS86237.1"/>
    <property type="molecule type" value="Genomic_DNA"/>
</dbReference>
<name>A0ABQ4Z8Q1_9ASTR</name>
<accession>A0ABQ4Z8Q1</accession>
<gene>
    <name evidence="2" type="ORF">Tco_0752778</name>
</gene>
<sequence>MLLLEENEIKDEHNLDTTHVDSSFSSSTILMNSSDNNKGSTSVSNVYSTKVQKGTNKPCSLQLCTHFPKAVRAHDFLTHHILFRCDSSSDLYLVPKPSTTLSAFLSIGPTTWHQNLDILYAMEILGCAYMFNCNPYRNLVDIESKLGPDGVMGFRLMIILYTVILQISDCNYMLLLLVLLSNAKAEYRSVAKSIVKTAWSWNLLRETNHIEIDIHFVRDMVATQVLHVPYA</sequence>
<reference evidence="2" key="2">
    <citation type="submission" date="2022-01" db="EMBL/GenBank/DDBJ databases">
        <authorList>
            <person name="Yamashiro T."/>
            <person name="Shiraishi A."/>
            <person name="Satake H."/>
            <person name="Nakayama K."/>
        </authorList>
    </citation>
    <scope>NUCLEOTIDE SEQUENCE</scope>
</reference>
<organism evidence="2 3">
    <name type="scientific">Tanacetum coccineum</name>
    <dbReference type="NCBI Taxonomy" id="301880"/>
    <lineage>
        <taxon>Eukaryota</taxon>
        <taxon>Viridiplantae</taxon>
        <taxon>Streptophyta</taxon>
        <taxon>Embryophyta</taxon>
        <taxon>Tracheophyta</taxon>
        <taxon>Spermatophyta</taxon>
        <taxon>Magnoliopsida</taxon>
        <taxon>eudicotyledons</taxon>
        <taxon>Gunneridae</taxon>
        <taxon>Pentapetalae</taxon>
        <taxon>asterids</taxon>
        <taxon>campanulids</taxon>
        <taxon>Asterales</taxon>
        <taxon>Asteraceae</taxon>
        <taxon>Asteroideae</taxon>
        <taxon>Anthemideae</taxon>
        <taxon>Anthemidinae</taxon>
        <taxon>Tanacetum</taxon>
    </lineage>
</organism>
<evidence type="ECO:0000313" key="2">
    <source>
        <dbReference type="EMBL" id="GJS86237.1"/>
    </source>
</evidence>
<keyword evidence="1" id="KW-0812">Transmembrane</keyword>
<protein>
    <submittedName>
        <fullName evidence="2">Uncharacterized protein</fullName>
    </submittedName>
</protein>
<keyword evidence="1" id="KW-1133">Transmembrane helix</keyword>
<proteinExistence type="predicted"/>